<evidence type="ECO:0000256" key="9">
    <source>
        <dbReference type="ARBA" id="ARBA00023209"/>
    </source>
</evidence>
<name>A0A1J4XUX5_9BACT</name>
<dbReference type="PANTHER" id="PTHR14269:SF62">
    <property type="entry name" value="CDP-DIACYLGLYCEROL--GLYCEROL-3-PHOSPHATE 3-PHOSPHATIDYLTRANSFERASE 1, CHLOROPLASTIC"/>
    <property type="match status" value="1"/>
</dbReference>
<evidence type="ECO:0000256" key="6">
    <source>
        <dbReference type="ARBA" id="ARBA00022989"/>
    </source>
</evidence>
<dbReference type="InterPro" id="IPR004570">
    <property type="entry name" value="Phosphatidylglycerol_P_synth"/>
</dbReference>
<sequence length="201" mass="22551">MIALLKKNLANIFTVARLILAAWLVFLALYSSQLILMFLIVLGCGILDALDGWAARRFNAETAIGAFLDRLADKIFICPVIVILAWCYWPRLEISLSFKLLTEGLVTVVISLELILLSGGLFGAIKGLDVSSNKWGKAKMVLQAAAVLAWFLLLILDRYFPEKILFFTLYVLINLFLIGAIGLAIKSLEGYWQRWQRRKGV</sequence>
<keyword evidence="7" id="KW-0443">Lipid metabolism</keyword>
<evidence type="ECO:0000256" key="1">
    <source>
        <dbReference type="ARBA" id="ARBA00004141"/>
    </source>
</evidence>
<dbReference type="InterPro" id="IPR000462">
    <property type="entry name" value="CDP-OH_P_trans"/>
</dbReference>
<accession>A0A1J4XUX5</accession>
<feature type="transmembrane region" description="Helical" evidence="12">
    <location>
        <begin position="104"/>
        <end position="128"/>
    </location>
</feature>
<proteinExistence type="inferred from homology"/>
<keyword evidence="3" id="KW-0444">Lipid biosynthesis</keyword>
<keyword evidence="5 12" id="KW-0812">Transmembrane</keyword>
<dbReference type="Gene3D" id="1.20.120.1760">
    <property type="match status" value="1"/>
</dbReference>
<protein>
    <recommendedName>
        <fullName evidence="15">CDP-diacylglycerol--glycerol-3-phosphate 3-phosphatidyltransferase</fullName>
    </recommendedName>
</protein>
<evidence type="ECO:0000256" key="3">
    <source>
        <dbReference type="ARBA" id="ARBA00022516"/>
    </source>
</evidence>
<keyword evidence="8 12" id="KW-0472">Membrane</keyword>
<evidence type="ECO:0000256" key="10">
    <source>
        <dbReference type="ARBA" id="ARBA00023264"/>
    </source>
</evidence>
<evidence type="ECO:0000256" key="7">
    <source>
        <dbReference type="ARBA" id="ARBA00023098"/>
    </source>
</evidence>
<gene>
    <name evidence="13" type="ORF">AUJ30_00815</name>
</gene>
<dbReference type="PANTHER" id="PTHR14269">
    <property type="entry name" value="CDP-DIACYLGLYCEROL--GLYCEROL-3-PHOSPHATE 3-PHOSPHATIDYLTRANSFERASE-RELATED"/>
    <property type="match status" value="1"/>
</dbReference>
<dbReference type="GO" id="GO:0008444">
    <property type="term" value="F:CDP-diacylglycerol-glycerol-3-phosphate 3-phosphatidyltransferase activity"/>
    <property type="evidence" value="ECO:0007669"/>
    <property type="project" value="InterPro"/>
</dbReference>
<dbReference type="Proteomes" id="UP000182693">
    <property type="component" value="Unassembled WGS sequence"/>
</dbReference>
<evidence type="ECO:0008006" key="15">
    <source>
        <dbReference type="Google" id="ProtNLM"/>
    </source>
</evidence>
<dbReference type="InterPro" id="IPR043130">
    <property type="entry name" value="CDP-OH_PTrfase_TM_dom"/>
</dbReference>
<evidence type="ECO:0000313" key="13">
    <source>
        <dbReference type="EMBL" id="OIO65564.1"/>
    </source>
</evidence>
<dbReference type="Pfam" id="PF01066">
    <property type="entry name" value="CDP-OH_P_transf"/>
    <property type="match status" value="1"/>
</dbReference>
<dbReference type="InterPro" id="IPR048254">
    <property type="entry name" value="CDP_ALCOHOL_P_TRANSF_CS"/>
</dbReference>
<dbReference type="GO" id="GO:0016020">
    <property type="term" value="C:membrane"/>
    <property type="evidence" value="ECO:0007669"/>
    <property type="project" value="UniProtKB-SubCell"/>
</dbReference>
<comment type="similarity">
    <text evidence="2 11">Belongs to the CDP-alcohol phosphatidyltransferase class-I family.</text>
</comment>
<dbReference type="InterPro" id="IPR050324">
    <property type="entry name" value="CDP-alcohol_PTase-I"/>
</dbReference>
<keyword evidence="9" id="KW-0594">Phospholipid biosynthesis</keyword>
<dbReference type="AlphaFoldDB" id="A0A1J4XUX5"/>
<feature type="transmembrane region" description="Helical" evidence="12">
    <location>
        <begin position="140"/>
        <end position="160"/>
    </location>
</feature>
<evidence type="ECO:0000313" key="14">
    <source>
        <dbReference type="Proteomes" id="UP000182693"/>
    </source>
</evidence>
<evidence type="ECO:0000256" key="5">
    <source>
        <dbReference type="ARBA" id="ARBA00022692"/>
    </source>
</evidence>
<evidence type="ECO:0000256" key="12">
    <source>
        <dbReference type="SAM" id="Phobius"/>
    </source>
</evidence>
<comment type="subcellular location">
    <subcellularLocation>
        <location evidence="1">Membrane</location>
        <topology evidence="1">Multi-pass membrane protein</topology>
    </subcellularLocation>
</comment>
<reference evidence="13 14" key="1">
    <citation type="journal article" date="2016" name="Environ. Microbiol.">
        <title>Genomic resolution of a cold subsurface aquifer community provides metabolic insights for novel microbes adapted to high CO concentrations.</title>
        <authorList>
            <person name="Probst A.J."/>
            <person name="Castelle C.J."/>
            <person name="Singh A."/>
            <person name="Brown C.T."/>
            <person name="Anantharaman K."/>
            <person name="Sharon I."/>
            <person name="Hug L.A."/>
            <person name="Burstein D."/>
            <person name="Emerson J.B."/>
            <person name="Thomas B.C."/>
            <person name="Banfield J.F."/>
        </authorList>
    </citation>
    <scope>NUCLEOTIDE SEQUENCE [LARGE SCALE GENOMIC DNA]</scope>
    <source>
        <strain evidence="13">CG1_02_39_135</strain>
    </source>
</reference>
<dbReference type="PROSITE" id="PS00379">
    <property type="entry name" value="CDP_ALCOHOL_P_TRANSF"/>
    <property type="match status" value="1"/>
</dbReference>
<evidence type="ECO:0000256" key="4">
    <source>
        <dbReference type="ARBA" id="ARBA00022679"/>
    </source>
</evidence>
<dbReference type="GO" id="GO:0046474">
    <property type="term" value="P:glycerophospholipid biosynthetic process"/>
    <property type="evidence" value="ECO:0007669"/>
    <property type="project" value="TreeGrafter"/>
</dbReference>
<dbReference type="EMBL" id="MNWX01000015">
    <property type="protein sequence ID" value="OIO65564.1"/>
    <property type="molecule type" value="Genomic_DNA"/>
</dbReference>
<comment type="caution">
    <text evidence="13">The sequence shown here is derived from an EMBL/GenBank/DDBJ whole genome shotgun (WGS) entry which is preliminary data.</text>
</comment>
<feature type="transmembrane region" description="Helical" evidence="12">
    <location>
        <begin position="166"/>
        <end position="188"/>
    </location>
</feature>
<keyword evidence="6 12" id="KW-1133">Transmembrane helix</keyword>
<evidence type="ECO:0000256" key="11">
    <source>
        <dbReference type="RuleBase" id="RU003750"/>
    </source>
</evidence>
<dbReference type="PIRSF" id="PIRSF000847">
    <property type="entry name" value="Phos_ph_gly_syn"/>
    <property type="match status" value="1"/>
</dbReference>
<evidence type="ECO:0000256" key="2">
    <source>
        <dbReference type="ARBA" id="ARBA00010441"/>
    </source>
</evidence>
<keyword evidence="10" id="KW-1208">Phospholipid metabolism</keyword>
<organism evidence="13 14">
    <name type="scientific">Candidatus Wolfebacteria bacterium CG1_02_39_135</name>
    <dbReference type="NCBI Taxonomy" id="1805425"/>
    <lineage>
        <taxon>Bacteria</taxon>
        <taxon>Candidatus Wolfeibacteriota</taxon>
    </lineage>
</organism>
<dbReference type="STRING" id="1805425.AUJ30_00815"/>
<evidence type="ECO:0000256" key="8">
    <source>
        <dbReference type="ARBA" id="ARBA00023136"/>
    </source>
</evidence>
<keyword evidence="4 11" id="KW-0808">Transferase</keyword>
<feature type="transmembrane region" description="Helical" evidence="12">
    <location>
        <begin position="75"/>
        <end position="92"/>
    </location>
</feature>